<dbReference type="Proteomes" id="UP000240883">
    <property type="component" value="Unassembled WGS sequence"/>
</dbReference>
<evidence type="ECO:0008006" key="9">
    <source>
        <dbReference type="Google" id="ProtNLM"/>
    </source>
</evidence>
<evidence type="ECO:0000256" key="6">
    <source>
        <dbReference type="SAM" id="Phobius"/>
    </source>
</evidence>
<organism evidence="7 8">
    <name type="scientific">Corynespora cassiicola Philippines</name>
    <dbReference type="NCBI Taxonomy" id="1448308"/>
    <lineage>
        <taxon>Eukaryota</taxon>
        <taxon>Fungi</taxon>
        <taxon>Dikarya</taxon>
        <taxon>Ascomycota</taxon>
        <taxon>Pezizomycotina</taxon>
        <taxon>Dothideomycetes</taxon>
        <taxon>Pleosporomycetidae</taxon>
        <taxon>Pleosporales</taxon>
        <taxon>Corynesporascaceae</taxon>
        <taxon>Corynespora</taxon>
    </lineage>
</organism>
<comment type="subcellular location">
    <subcellularLocation>
        <location evidence="1">Membrane</location>
        <topology evidence="1">Single-pass membrane protein</topology>
    </subcellularLocation>
</comment>
<protein>
    <recommendedName>
        <fullName evidence="9">Mid2 domain-containing protein</fullName>
    </recommendedName>
</protein>
<sequence length="221" mass="23107">MASISEIRAVLTVPNPTPYGNSIYITFVGTSDNVMTYNRPLTRSALGDDFSSIILLSETINHGVLTFDWHDATHIDWIMGGTIGAVSVSTVSSESLITAPSTTSDSQTATETIMSSFTTATSNSQVTATSTAFSVPPTSTSEPIGHAGSSSLSVGAKAGIGVGVGFGTIIIVMLGMLLYRQHRLNKAGQPAKGKSQPGKVYENQELPSGGNCEDEYLGPVR</sequence>
<proteinExistence type="predicted"/>
<keyword evidence="3 6" id="KW-1133">Transmembrane helix</keyword>
<evidence type="ECO:0000313" key="7">
    <source>
        <dbReference type="EMBL" id="PSN75304.1"/>
    </source>
</evidence>
<keyword evidence="2 6" id="KW-0812">Transmembrane</keyword>
<dbReference type="GO" id="GO:0071944">
    <property type="term" value="C:cell periphery"/>
    <property type="evidence" value="ECO:0007669"/>
    <property type="project" value="UniProtKB-ARBA"/>
</dbReference>
<reference evidence="7 8" key="1">
    <citation type="journal article" date="2018" name="Front. Microbiol.">
        <title>Genome-Wide Analysis of Corynespora cassiicola Leaf Fall Disease Putative Effectors.</title>
        <authorList>
            <person name="Lopez D."/>
            <person name="Ribeiro S."/>
            <person name="Label P."/>
            <person name="Fumanal B."/>
            <person name="Venisse J.S."/>
            <person name="Kohler A."/>
            <person name="de Oliveira R.R."/>
            <person name="Labutti K."/>
            <person name="Lipzen A."/>
            <person name="Lail K."/>
            <person name="Bauer D."/>
            <person name="Ohm R.A."/>
            <person name="Barry K.W."/>
            <person name="Spatafora J."/>
            <person name="Grigoriev I.V."/>
            <person name="Martin F.M."/>
            <person name="Pujade-Renaud V."/>
        </authorList>
    </citation>
    <scope>NUCLEOTIDE SEQUENCE [LARGE SCALE GENOMIC DNA]</scope>
    <source>
        <strain evidence="7 8">Philippines</strain>
    </source>
</reference>
<feature type="transmembrane region" description="Helical" evidence="6">
    <location>
        <begin position="158"/>
        <end position="179"/>
    </location>
</feature>
<feature type="region of interest" description="Disordered" evidence="5">
    <location>
        <begin position="188"/>
        <end position="221"/>
    </location>
</feature>
<name>A0A2T2PCE2_CORCC</name>
<keyword evidence="8" id="KW-1185">Reference proteome</keyword>
<dbReference type="PANTHER" id="PTHR15549">
    <property type="entry name" value="PAIRED IMMUNOGLOBULIN-LIKE TYPE 2 RECEPTOR"/>
    <property type="match status" value="1"/>
</dbReference>
<dbReference type="GO" id="GO:0016020">
    <property type="term" value="C:membrane"/>
    <property type="evidence" value="ECO:0007669"/>
    <property type="project" value="UniProtKB-SubCell"/>
</dbReference>
<gene>
    <name evidence="7" type="ORF">BS50DRAFT_37662</name>
</gene>
<evidence type="ECO:0000256" key="1">
    <source>
        <dbReference type="ARBA" id="ARBA00004167"/>
    </source>
</evidence>
<keyword evidence="4 6" id="KW-0472">Membrane</keyword>
<dbReference type="AlphaFoldDB" id="A0A2T2PCE2"/>
<feature type="compositionally biased region" description="Acidic residues" evidence="5">
    <location>
        <begin position="212"/>
        <end position="221"/>
    </location>
</feature>
<accession>A0A2T2PCE2</accession>
<evidence type="ECO:0000256" key="3">
    <source>
        <dbReference type="ARBA" id="ARBA00022989"/>
    </source>
</evidence>
<evidence type="ECO:0000256" key="4">
    <source>
        <dbReference type="ARBA" id="ARBA00023136"/>
    </source>
</evidence>
<dbReference type="EMBL" id="KZ678128">
    <property type="protein sequence ID" value="PSN75304.1"/>
    <property type="molecule type" value="Genomic_DNA"/>
</dbReference>
<evidence type="ECO:0000313" key="8">
    <source>
        <dbReference type="Proteomes" id="UP000240883"/>
    </source>
</evidence>
<dbReference type="PANTHER" id="PTHR15549:SF26">
    <property type="entry name" value="AXIAL BUDDING PATTERN PROTEIN 2-RELATED"/>
    <property type="match status" value="1"/>
</dbReference>
<dbReference type="InterPro" id="IPR051694">
    <property type="entry name" value="Immunoregulatory_rcpt-like"/>
</dbReference>
<evidence type="ECO:0000256" key="5">
    <source>
        <dbReference type="SAM" id="MobiDB-lite"/>
    </source>
</evidence>
<evidence type="ECO:0000256" key="2">
    <source>
        <dbReference type="ARBA" id="ARBA00022692"/>
    </source>
</evidence>